<organism evidence="1 2">
    <name type="scientific">Rotaria magnacalcarata</name>
    <dbReference type="NCBI Taxonomy" id="392030"/>
    <lineage>
        <taxon>Eukaryota</taxon>
        <taxon>Metazoa</taxon>
        <taxon>Spiralia</taxon>
        <taxon>Gnathifera</taxon>
        <taxon>Rotifera</taxon>
        <taxon>Eurotatoria</taxon>
        <taxon>Bdelloidea</taxon>
        <taxon>Philodinida</taxon>
        <taxon>Philodinidae</taxon>
        <taxon>Rotaria</taxon>
    </lineage>
</organism>
<name>A0A8S3H164_9BILA</name>
<proteinExistence type="predicted"/>
<dbReference type="EMBL" id="CAJOBJ010325547">
    <property type="protein sequence ID" value="CAF5174537.1"/>
    <property type="molecule type" value="Genomic_DNA"/>
</dbReference>
<reference evidence="1" key="1">
    <citation type="submission" date="2021-02" db="EMBL/GenBank/DDBJ databases">
        <authorList>
            <person name="Nowell W R."/>
        </authorList>
    </citation>
    <scope>NUCLEOTIDE SEQUENCE</scope>
</reference>
<accession>A0A8S3H164</accession>
<dbReference type="AlphaFoldDB" id="A0A8S3H164"/>
<feature type="non-terminal residue" evidence="1">
    <location>
        <position position="1"/>
    </location>
</feature>
<gene>
    <name evidence="1" type="ORF">GIL414_LOCUS67231</name>
</gene>
<protein>
    <submittedName>
        <fullName evidence="1">Uncharacterized protein</fullName>
    </submittedName>
</protein>
<evidence type="ECO:0000313" key="2">
    <source>
        <dbReference type="Proteomes" id="UP000681720"/>
    </source>
</evidence>
<sequence>LRTIKAEVIVTCEYNGEEIYKYTWSNASFYCDPSESFDIKRNYVISNFLKSYISSSRDRLLSCPSLTITLQIRPMCDASGCDDLRLIKVRNGNTIIDEPSFTYQWVIDDFNTKTKTWKFDIYSQGKLPNIHRSVSYLPSYSYRNRFYPKMKGTRTDY</sequence>
<dbReference type="Proteomes" id="UP000681720">
    <property type="component" value="Unassembled WGS sequence"/>
</dbReference>
<comment type="caution">
    <text evidence="1">The sequence shown here is derived from an EMBL/GenBank/DDBJ whole genome shotgun (WGS) entry which is preliminary data.</text>
</comment>
<evidence type="ECO:0000313" key="1">
    <source>
        <dbReference type="EMBL" id="CAF5174537.1"/>
    </source>
</evidence>